<keyword evidence="8 11" id="KW-0275">Fatty acid biosynthesis</keyword>
<comment type="function">
    <text evidence="9">Carrier of the growing fatty acid chain in fatty acid biosynthesis. May be involved in the synthesis of short and medium chain fatty acids. Accessory and non-catalytic subunit of the mitochondrial membrane respiratory chain NADH dehydrogenase (Complex I), which functions in the transfer of electrons from NADH to the respiratory chain.</text>
</comment>
<dbReference type="eggNOG" id="KOG1748">
    <property type="taxonomic scope" value="Eukaryota"/>
</dbReference>
<evidence type="ECO:0000256" key="8">
    <source>
        <dbReference type="ARBA" id="ARBA00023160"/>
    </source>
</evidence>
<sequence>MQSAGTGIRLFRSSWKLAEKCRNSTPALSIIDHGETVKKNPNILGAFGMRSFSQVAYSPATFIDNEEVTRRVMELLKSKPFIDPSKVSPTASFEDLELDILDSAELMMAVEEEFAVDIPNEDSDKMATTAQVIDYIAAHPQAK</sequence>
<dbReference type="InterPro" id="IPR003231">
    <property type="entry name" value="ACP"/>
</dbReference>
<dbReference type="Gramene" id="ERN13071">
    <property type="protein sequence ID" value="ERN13071"/>
    <property type="gene ID" value="AMTR_s00040p00145090"/>
</dbReference>
<evidence type="ECO:0000313" key="14">
    <source>
        <dbReference type="Proteomes" id="UP000017836"/>
    </source>
</evidence>
<keyword evidence="6" id="KW-0276">Fatty acid metabolism</keyword>
<organism evidence="13 14">
    <name type="scientific">Amborella trichopoda</name>
    <dbReference type="NCBI Taxonomy" id="13333"/>
    <lineage>
        <taxon>Eukaryota</taxon>
        <taxon>Viridiplantae</taxon>
        <taxon>Streptophyta</taxon>
        <taxon>Embryophyta</taxon>
        <taxon>Tracheophyta</taxon>
        <taxon>Spermatophyta</taxon>
        <taxon>Magnoliopsida</taxon>
        <taxon>Amborellales</taxon>
        <taxon>Amborellaceae</taxon>
        <taxon>Amborella</taxon>
    </lineage>
</organism>
<evidence type="ECO:0000256" key="6">
    <source>
        <dbReference type="ARBA" id="ARBA00022832"/>
    </source>
</evidence>
<dbReference type="HAMAP" id="MF_01217">
    <property type="entry name" value="Acyl_carrier"/>
    <property type="match status" value="1"/>
</dbReference>
<evidence type="ECO:0000256" key="1">
    <source>
        <dbReference type="ARBA" id="ARBA00005194"/>
    </source>
</evidence>
<evidence type="ECO:0000256" key="3">
    <source>
        <dbReference type="ARBA" id="ARBA00022450"/>
    </source>
</evidence>
<dbReference type="Gene3D" id="1.10.1200.10">
    <property type="entry name" value="ACP-like"/>
    <property type="match status" value="1"/>
</dbReference>
<protein>
    <recommendedName>
        <fullName evidence="11">Acyl carrier protein</fullName>
    </recommendedName>
</protein>
<name>W1PYL7_AMBTC</name>
<evidence type="ECO:0000256" key="11">
    <source>
        <dbReference type="RuleBase" id="RU000722"/>
    </source>
</evidence>
<keyword evidence="7" id="KW-0443">Lipid metabolism</keyword>
<dbReference type="Pfam" id="PF00550">
    <property type="entry name" value="PP-binding"/>
    <property type="match status" value="1"/>
</dbReference>
<keyword evidence="3 11" id="KW-0596">Phosphopantetheine</keyword>
<evidence type="ECO:0000256" key="10">
    <source>
        <dbReference type="ARBA" id="ARBA00063067"/>
    </source>
</evidence>
<dbReference type="Proteomes" id="UP000017836">
    <property type="component" value="Unassembled WGS sequence"/>
</dbReference>
<dbReference type="KEGG" id="atr:18441309"/>
<dbReference type="InterPro" id="IPR009081">
    <property type="entry name" value="PP-bd_ACP"/>
</dbReference>
<accession>W1PYL7</accession>
<keyword evidence="4 11" id="KW-0444">Lipid biosynthesis</keyword>
<evidence type="ECO:0000256" key="7">
    <source>
        <dbReference type="ARBA" id="ARBA00023098"/>
    </source>
</evidence>
<dbReference type="GO" id="GO:0000036">
    <property type="term" value="F:acyl carrier activity"/>
    <property type="evidence" value="ECO:0000318"/>
    <property type="project" value="GO_Central"/>
</dbReference>
<dbReference type="EMBL" id="KI392591">
    <property type="protein sequence ID" value="ERN13071.1"/>
    <property type="molecule type" value="Genomic_DNA"/>
</dbReference>
<dbReference type="OrthoDB" id="448946at2759"/>
<evidence type="ECO:0000256" key="5">
    <source>
        <dbReference type="ARBA" id="ARBA00022553"/>
    </source>
</evidence>
<dbReference type="STRING" id="13333.W1PYL7"/>
<evidence type="ECO:0000313" key="13">
    <source>
        <dbReference type="EMBL" id="ERN13071.1"/>
    </source>
</evidence>
<evidence type="ECO:0000256" key="9">
    <source>
        <dbReference type="ARBA" id="ARBA00057783"/>
    </source>
</evidence>
<comment type="similarity">
    <text evidence="2">Belongs to the acyl carrier protein (ACP) family.</text>
</comment>
<gene>
    <name evidence="13" type="ORF">AMTR_s00040p00145090</name>
</gene>
<proteinExistence type="inferred from homology"/>
<dbReference type="SUPFAM" id="SSF47336">
    <property type="entry name" value="ACP-like"/>
    <property type="match status" value="1"/>
</dbReference>
<feature type="domain" description="Carrier" evidence="12">
    <location>
        <begin position="63"/>
        <end position="140"/>
    </location>
</feature>
<dbReference type="InterPro" id="IPR036736">
    <property type="entry name" value="ACP-like_sf"/>
</dbReference>
<evidence type="ECO:0000256" key="4">
    <source>
        <dbReference type="ARBA" id="ARBA00022516"/>
    </source>
</evidence>
<reference evidence="14" key="1">
    <citation type="journal article" date="2013" name="Science">
        <title>The Amborella genome and the evolution of flowering plants.</title>
        <authorList>
            <consortium name="Amborella Genome Project"/>
        </authorList>
    </citation>
    <scope>NUCLEOTIDE SEQUENCE [LARGE SCALE GENOMIC DNA]</scope>
</reference>
<dbReference type="GO" id="GO:0000035">
    <property type="term" value="F:acyl binding"/>
    <property type="evidence" value="ECO:0000318"/>
    <property type="project" value="GO_Central"/>
</dbReference>
<dbReference type="GO" id="GO:0005739">
    <property type="term" value="C:mitochondrion"/>
    <property type="evidence" value="ECO:0000318"/>
    <property type="project" value="GO_Central"/>
</dbReference>
<comment type="pathway">
    <text evidence="1">Lipid metabolism; fatty acid biosynthesis.</text>
</comment>
<comment type="subunit">
    <text evidence="10">Complex I is composed of at least 49 different subunits.</text>
</comment>
<dbReference type="OMA" id="AHTWKST"/>
<dbReference type="PANTHER" id="PTHR20863">
    <property type="entry name" value="ACYL CARRIER PROTEIN"/>
    <property type="match status" value="1"/>
</dbReference>
<keyword evidence="14" id="KW-1185">Reference proteome</keyword>
<evidence type="ECO:0000259" key="12">
    <source>
        <dbReference type="PROSITE" id="PS50075"/>
    </source>
</evidence>
<dbReference type="PANTHER" id="PTHR20863:SF75">
    <property type="entry name" value="ACYL CARRIER PROTEIN"/>
    <property type="match status" value="1"/>
</dbReference>
<evidence type="ECO:0000256" key="2">
    <source>
        <dbReference type="ARBA" id="ARBA00010930"/>
    </source>
</evidence>
<dbReference type="PROSITE" id="PS50075">
    <property type="entry name" value="CARRIER"/>
    <property type="match status" value="1"/>
</dbReference>
<dbReference type="HOGENOM" id="CLU_108696_0_3_1"/>
<dbReference type="AlphaFoldDB" id="W1PYL7"/>
<dbReference type="FunFam" id="1.10.1200.10:FF:000003">
    <property type="entry name" value="Acyl carrier protein"/>
    <property type="match status" value="1"/>
</dbReference>
<keyword evidence="5" id="KW-0597">Phosphoprotein</keyword>